<reference evidence="1 2" key="1">
    <citation type="journal article" date="2021" name="Elife">
        <title>Chloroplast acquisition without the gene transfer in kleptoplastic sea slugs, Plakobranchus ocellatus.</title>
        <authorList>
            <person name="Maeda T."/>
            <person name="Takahashi S."/>
            <person name="Yoshida T."/>
            <person name="Shimamura S."/>
            <person name="Takaki Y."/>
            <person name="Nagai Y."/>
            <person name="Toyoda A."/>
            <person name="Suzuki Y."/>
            <person name="Arimoto A."/>
            <person name="Ishii H."/>
            <person name="Satoh N."/>
            <person name="Nishiyama T."/>
            <person name="Hasebe M."/>
            <person name="Maruyama T."/>
            <person name="Minagawa J."/>
            <person name="Obokata J."/>
            <person name="Shigenobu S."/>
        </authorList>
    </citation>
    <scope>NUCLEOTIDE SEQUENCE [LARGE SCALE GENOMIC DNA]</scope>
</reference>
<dbReference type="Proteomes" id="UP000762676">
    <property type="component" value="Unassembled WGS sequence"/>
</dbReference>
<comment type="caution">
    <text evidence="1">The sequence shown here is derived from an EMBL/GenBank/DDBJ whole genome shotgun (WGS) entry which is preliminary data.</text>
</comment>
<evidence type="ECO:0000313" key="1">
    <source>
        <dbReference type="EMBL" id="GFR64645.1"/>
    </source>
</evidence>
<gene>
    <name evidence="1" type="ORF">ElyMa_003637000</name>
</gene>
<keyword evidence="1" id="KW-0969">Cilium</keyword>
<evidence type="ECO:0000313" key="2">
    <source>
        <dbReference type="Proteomes" id="UP000762676"/>
    </source>
</evidence>
<protein>
    <submittedName>
        <fullName evidence="1">Cilia- and flagella-associated protein 74-like</fullName>
    </submittedName>
</protein>
<dbReference type="EMBL" id="BMAT01007451">
    <property type="protein sequence ID" value="GFR64645.1"/>
    <property type="molecule type" value="Genomic_DNA"/>
</dbReference>
<proteinExistence type="predicted"/>
<sequence length="129" mass="14068">MPLLILTEGKGVVVSPPALITIRSVASNDNFQPVVREIYAGCVRTMAVSQKKNGEFSLEGLQGLMQKGFTIEPQKGMVEAGTKKPIVFTWTPPSGYDPSLMVEETALLTLRCDVTEQIPLMIRAMVVSE</sequence>
<keyword evidence="1" id="KW-0282">Flagellum</keyword>
<dbReference type="PANTHER" id="PTHR22538">
    <property type="entry name" value="CILIA- AND FLAGELLA-ASSOCIATED PROTEIN 74"/>
    <property type="match status" value="1"/>
</dbReference>
<accession>A0AAV4EVL9</accession>
<dbReference type="PANTHER" id="PTHR22538:SF0">
    <property type="entry name" value="CILIA- AND FLAGELLA-ASSOCIATED PROTEIN 74"/>
    <property type="match status" value="1"/>
</dbReference>
<name>A0AAV4EVL9_9GAST</name>
<dbReference type="AlphaFoldDB" id="A0AAV4EVL9"/>
<organism evidence="1 2">
    <name type="scientific">Elysia marginata</name>
    <dbReference type="NCBI Taxonomy" id="1093978"/>
    <lineage>
        <taxon>Eukaryota</taxon>
        <taxon>Metazoa</taxon>
        <taxon>Spiralia</taxon>
        <taxon>Lophotrochozoa</taxon>
        <taxon>Mollusca</taxon>
        <taxon>Gastropoda</taxon>
        <taxon>Heterobranchia</taxon>
        <taxon>Euthyneura</taxon>
        <taxon>Panpulmonata</taxon>
        <taxon>Sacoglossa</taxon>
        <taxon>Placobranchoidea</taxon>
        <taxon>Plakobranchidae</taxon>
        <taxon>Elysia</taxon>
    </lineage>
</organism>
<keyword evidence="2" id="KW-1185">Reference proteome</keyword>
<keyword evidence="1" id="KW-0966">Cell projection</keyword>